<proteinExistence type="predicted"/>
<comment type="caution">
    <text evidence="1">The sequence shown here is derived from an EMBL/GenBank/DDBJ whole genome shotgun (WGS) entry which is preliminary data.</text>
</comment>
<keyword evidence="2" id="KW-1185">Reference proteome</keyword>
<dbReference type="Proteomes" id="UP001497623">
    <property type="component" value="Unassembled WGS sequence"/>
</dbReference>
<evidence type="ECO:0000313" key="1">
    <source>
        <dbReference type="EMBL" id="CAL4063143.1"/>
    </source>
</evidence>
<dbReference type="AlphaFoldDB" id="A0AAV2PT83"/>
<evidence type="ECO:0000313" key="2">
    <source>
        <dbReference type="Proteomes" id="UP001497623"/>
    </source>
</evidence>
<protein>
    <submittedName>
        <fullName evidence="1">Uncharacterized protein</fullName>
    </submittedName>
</protein>
<sequence>VAFATYVTLTISYNATFNFTKMVLWYTENTDKTYHAITLKINQTTGVFGKDIYSGNHLRRGFRYRMGGMVRRSRYFVCATGYTVGPEQKTMKDCVSFLTGEHDG</sequence>
<gene>
    <name evidence="1" type="ORF">MNOR_LOCUS3109</name>
</gene>
<accession>A0AAV2PT83</accession>
<organism evidence="1 2">
    <name type="scientific">Meganyctiphanes norvegica</name>
    <name type="common">Northern krill</name>
    <name type="synonym">Thysanopoda norvegica</name>
    <dbReference type="NCBI Taxonomy" id="48144"/>
    <lineage>
        <taxon>Eukaryota</taxon>
        <taxon>Metazoa</taxon>
        <taxon>Ecdysozoa</taxon>
        <taxon>Arthropoda</taxon>
        <taxon>Crustacea</taxon>
        <taxon>Multicrustacea</taxon>
        <taxon>Malacostraca</taxon>
        <taxon>Eumalacostraca</taxon>
        <taxon>Eucarida</taxon>
        <taxon>Euphausiacea</taxon>
        <taxon>Euphausiidae</taxon>
        <taxon>Meganyctiphanes</taxon>
    </lineage>
</organism>
<name>A0AAV2PT83_MEGNR</name>
<feature type="non-terminal residue" evidence="1">
    <location>
        <position position="1"/>
    </location>
</feature>
<dbReference type="EMBL" id="CAXKWB010001022">
    <property type="protein sequence ID" value="CAL4063143.1"/>
    <property type="molecule type" value="Genomic_DNA"/>
</dbReference>
<feature type="non-terminal residue" evidence="1">
    <location>
        <position position="104"/>
    </location>
</feature>
<reference evidence="1 2" key="1">
    <citation type="submission" date="2024-05" db="EMBL/GenBank/DDBJ databases">
        <authorList>
            <person name="Wallberg A."/>
        </authorList>
    </citation>
    <scope>NUCLEOTIDE SEQUENCE [LARGE SCALE GENOMIC DNA]</scope>
</reference>